<gene>
    <name evidence="1" type="ORF">R3P38DRAFT_2476026</name>
</gene>
<dbReference type="Proteomes" id="UP001362999">
    <property type="component" value="Unassembled WGS sequence"/>
</dbReference>
<sequence length="95" mass="10682">PADLSHRGRAKVHALQLALRTELLACKDHKEFWDFVRKDTDPHPPKAKVSLTNLSADFDARLNFPATMPKSFNSDQPAFNTRMARELAAEPPDLS</sequence>
<reference evidence="1 2" key="1">
    <citation type="journal article" date="2024" name="J Genomics">
        <title>Draft genome sequencing and assembly of Favolaschia claudopus CIRM-BRFM 2984 isolated from oak limbs.</title>
        <authorList>
            <person name="Navarro D."/>
            <person name="Drula E."/>
            <person name="Chaduli D."/>
            <person name="Cazenave R."/>
            <person name="Ahrendt S."/>
            <person name="Wang J."/>
            <person name="Lipzen A."/>
            <person name="Daum C."/>
            <person name="Barry K."/>
            <person name="Grigoriev I.V."/>
            <person name="Favel A."/>
            <person name="Rosso M.N."/>
            <person name="Martin F."/>
        </authorList>
    </citation>
    <scope>NUCLEOTIDE SEQUENCE [LARGE SCALE GENOMIC DNA]</scope>
    <source>
        <strain evidence="1 2">CIRM-BRFM 2984</strain>
    </source>
</reference>
<protein>
    <submittedName>
        <fullName evidence="1">Uncharacterized protein</fullName>
    </submittedName>
</protein>
<comment type="caution">
    <text evidence="1">The sequence shown here is derived from an EMBL/GenBank/DDBJ whole genome shotgun (WGS) entry which is preliminary data.</text>
</comment>
<dbReference type="EMBL" id="JAWWNJ010000172">
    <property type="protein sequence ID" value="KAK6977106.1"/>
    <property type="molecule type" value="Genomic_DNA"/>
</dbReference>
<name>A0AAV9ZAB7_9AGAR</name>
<organism evidence="1 2">
    <name type="scientific">Favolaschia claudopus</name>
    <dbReference type="NCBI Taxonomy" id="2862362"/>
    <lineage>
        <taxon>Eukaryota</taxon>
        <taxon>Fungi</taxon>
        <taxon>Dikarya</taxon>
        <taxon>Basidiomycota</taxon>
        <taxon>Agaricomycotina</taxon>
        <taxon>Agaricomycetes</taxon>
        <taxon>Agaricomycetidae</taxon>
        <taxon>Agaricales</taxon>
        <taxon>Marasmiineae</taxon>
        <taxon>Mycenaceae</taxon>
        <taxon>Favolaschia</taxon>
    </lineage>
</organism>
<accession>A0AAV9ZAB7</accession>
<feature type="non-terminal residue" evidence="1">
    <location>
        <position position="95"/>
    </location>
</feature>
<dbReference type="AlphaFoldDB" id="A0AAV9ZAB7"/>
<proteinExistence type="predicted"/>
<keyword evidence="2" id="KW-1185">Reference proteome</keyword>
<feature type="non-terminal residue" evidence="1">
    <location>
        <position position="1"/>
    </location>
</feature>
<evidence type="ECO:0000313" key="1">
    <source>
        <dbReference type="EMBL" id="KAK6977106.1"/>
    </source>
</evidence>
<evidence type="ECO:0000313" key="2">
    <source>
        <dbReference type="Proteomes" id="UP001362999"/>
    </source>
</evidence>